<dbReference type="GO" id="GO:0016279">
    <property type="term" value="F:protein-lysine N-methyltransferase activity"/>
    <property type="evidence" value="ECO:0007669"/>
    <property type="project" value="InterPro"/>
</dbReference>
<accession>A0A7S4E4N9</accession>
<feature type="domain" description="Methyltransferase" evidence="5">
    <location>
        <begin position="314"/>
        <end position="402"/>
    </location>
</feature>
<dbReference type="GO" id="GO:0032259">
    <property type="term" value="P:methylation"/>
    <property type="evidence" value="ECO:0007669"/>
    <property type="project" value="UniProtKB-KW"/>
</dbReference>
<organism evidence="6">
    <name type="scientific">Pelagomonas calceolata</name>
    <dbReference type="NCBI Taxonomy" id="35677"/>
    <lineage>
        <taxon>Eukaryota</taxon>
        <taxon>Sar</taxon>
        <taxon>Stramenopiles</taxon>
        <taxon>Ochrophyta</taxon>
        <taxon>Pelagophyceae</taxon>
        <taxon>Pelagomonadales</taxon>
        <taxon>Pelagomonadaceae</taxon>
        <taxon>Pelagomonas</taxon>
    </lineage>
</organism>
<reference evidence="6" key="1">
    <citation type="submission" date="2021-01" db="EMBL/GenBank/DDBJ databases">
        <authorList>
            <person name="Corre E."/>
            <person name="Pelletier E."/>
            <person name="Niang G."/>
            <person name="Scheremetjew M."/>
            <person name="Finn R."/>
            <person name="Kale V."/>
            <person name="Holt S."/>
            <person name="Cochrane G."/>
            <person name="Meng A."/>
            <person name="Brown T."/>
            <person name="Cohen L."/>
        </authorList>
    </citation>
    <scope>NUCLEOTIDE SEQUENCE</scope>
    <source>
        <strain evidence="6">CCMP1756</strain>
    </source>
</reference>
<evidence type="ECO:0000259" key="5">
    <source>
        <dbReference type="Pfam" id="PF13847"/>
    </source>
</evidence>
<dbReference type="CDD" id="cd02440">
    <property type="entry name" value="AdoMet_MTases"/>
    <property type="match status" value="1"/>
</dbReference>
<name>A0A7S4E4N9_9STRA</name>
<protein>
    <recommendedName>
        <fullName evidence="5">Methyltransferase domain-containing protein</fullName>
    </recommendedName>
</protein>
<dbReference type="InterPro" id="IPR029063">
    <property type="entry name" value="SAM-dependent_MTases_sf"/>
</dbReference>
<proteinExistence type="inferred from homology"/>
<dbReference type="Proteomes" id="UP000789595">
    <property type="component" value="Unassembled WGS sequence"/>
</dbReference>
<dbReference type="InterPro" id="IPR026170">
    <property type="entry name" value="FAM173A/B"/>
</dbReference>
<dbReference type="SUPFAM" id="SSF53335">
    <property type="entry name" value="S-adenosyl-L-methionine-dependent methyltransferases"/>
    <property type="match status" value="2"/>
</dbReference>
<keyword evidence="4" id="KW-0949">S-adenosyl-L-methionine</keyword>
<keyword evidence="3" id="KW-0808">Transferase</keyword>
<evidence type="ECO:0000313" key="6">
    <source>
        <dbReference type="EMBL" id="CAE0690211.1"/>
    </source>
</evidence>
<dbReference type="EMBL" id="CAKKNE010000004">
    <property type="protein sequence ID" value="CAH0374924.1"/>
    <property type="molecule type" value="Genomic_DNA"/>
</dbReference>
<sequence length="479" mass="52548">MANFAPLVGEALPAYGLPRPAFPYEEGDANKSTPHMKWLPVNYARPAKCNDFLTLRGAGECYPRLRPLLEGCQRVLELANGETVGVGSAAAPKGAEARSIRCRWPAFNSQRERKLEIVDDKGMAVSAFDGDEVEKLFSSTERDTVAVVDAIVDVGCSDEMLRAMHENRQAIDAYFEKVRRLLAPSGKLVVISCNRIEGVGGPSLACVAEARGWNVVTSFAQNDVIDVVIYEPRPGPTPPAPLPPEPTPSQGTFAQRNLRLRIAPEEYCPAWPDDEEEDNPLPGWVEGDSLAPYVGSDPSMLSEALTYAWLTPLDVVCDVGCGDGRFVTTAVQKLGAERGYGLDIDAELVARAQDLARRRGVGHRTTFIRCDCSQPSPDVWKILDECTLLIMYLLPEALQQVRPIIDKHLSGPMLGHVPQDQPWPTRQKRILCVGWAPPDLRYVTKKEIQLRGGGTVELTVLDSSSPKLTDPPEGRLCKL</sequence>
<dbReference type="Gene3D" id="3.40.50.150">
    <property type="entry name" value="Vaccinia Virus protein VP39"/>
    <property type="match status" value="2"/>
</dbReference>
<keyword evidence="2" id="KW-0489">Methyltransferase</keyword>
<dbReference type="GO" id="GO:0005739">
    <property type="term" value="C:mitochondrion"/>
    <property type="evidence" value="ECO:0007669"/>
    <property type="project" value="TreeGrafter"/>
</dbReference>
<comment type="similarity">
    <text evidence="1">Belongs to the ANT/ATPSC lysine N-methyltransferase family.</text>
</comment>
<reference evidence="7" key="2">
    <citation type="submission" date="2021-11" db="EMBL/GenBank/DDBJ databases">
        <authorList>
            <consortium name="Genoscope - CEA"/>
            <person name="William W."/>
        </authorList>
    </citation>
    <scope>NUCLEOTIDE SEQUENCE</scope>
</reference>
<keyword evidence="8" id="KW-1185">Reference proteome</keyword>
<evidence type="ECO:0000256" key="1">
    <source>
        <dbReference type="ARBA" id="ARBA00010633"/>
    </source>
</evidence>
<dbReference type="EMBL" id="HBIW01006753">
    <property type="protein sequence ID" value="CAE0690211.1"/>
    <property type="molecule type" value="Transcribed_RNA"/>
</dbReference>
<dbReference type="GO" id="GO:1905706">
    <property type="term" value="P:regulation of mitochondrial ATP synthesis coupled proton transport"/>
    <property type="evidence" value="ECO:0007669"/>
    <property type="project" value="TreeGrafter"/>
</dbReference>
<evidence type="ECO:0000313" key="7">
    <source>
        <dbReference type="EMBL" id="CAH0374924.1"/>
    </source>
</evidence>
<dbReference type="PANTHER" id="PTHR13610:SF11">
    <property type="entry name" value="METHYLTRANSFERASE DOMAIN-CONTAINING PROTEIN"/>
    <property type="match status" value="1"/>
</dbReference>
<dbReference type="PANTHER" id="PTHR13610">
    <property type="entry name" value="METHYLTRANSFERASE DOMAIN-CONTAINING PROTEIN"/>
    <property type="match status" value="1"/>
</dbReference>
<gene>
    <name evidence="6" type="ORF">PCAL00307_LOCUS5646</name>
    <name evidence="7" type="ORF">PECAL_4P22370</name>
</gene>
<evidence type="ECO:0000256" key="3">
    <source>
        <dbReference type="ARBA" id="ARBA00022679"/>
    </source>
</evidence>
<evidence type="ECO:0000313" key="8">
    <source>
        <dbReference type="Proteomes" id="UP000789595"/>
    </source>
</evidence>
<dbReference type="Pfam" id="PF13847">
    <property type="entry name" value="Methyltransf_31"/>
    <property type="match status" value="1"/>
</dbReference>
<dbReference type="InterPro" id="IPR025714">
    <property type="entry name" value="Methyltranfer_dom"/>
</dbReference>
<dbReference type="OrthoDB" id="66144at2759"/>
<evidence type="ECO:0000256" key="2">
    <source>
        <dbReference type="ARBA" id="ARBA00022603"/>
    </source>
</evidence>
<dbReference type="AlphaFoldDB" id="A0A7S4E4N9"/>
<evidence type="ECO:0000256" key="4">
    <source>
        <dbReference type="ARBA" id="ARBA00022691"/>
    </source>
</evidence>